<proteinExistence type="predicted"/>
<feature type="signal peptide" evidence="1">
    <location>
        <begin position="1"/>
        <end position="22"/>
    </location>
</feature>
<gene>
    <name evidence="2" type="ORF">MVEN_00858800</name>
</gene>
<feature type="chain" id="PRO_5034253392" evidence="1">
    <location>
        <begin position="23"/>
        <end position="625"/>
    </location>
</feature>
<evidence type="ECO:0000313" key="3">
    <source>
        <dbReference type="Proteomes" id="UP000620124"/>
    </source>
</evidence>
<dbReference type="Proteomes" id="UP000620124">
    <property type="component" value="Unassembled WGS sequence"/>
</dbReference>
<keyword evidence="1" id="KW-0732">Signal</keyword>
<name>A0A8H7D3J5_9AGAR</name>
<sequence length="625" mass="71202">MFKLFSLPTLLLASLAIGVVVSTPLAARDDGCIFAPNRYRSATAANMRGASSFRRLASSARMRIVPPWKACPGFHRTFSPPTICPRLSIHPTRTSSLRLPWNPDSEVTTAVGTYIVFSRWALPNQSCSRSVMFDHCSNFVIKGGTFNTLGRPREPEYDADYRAIRVGDINLLSLVTENEIFEHRVVRHRKRPGRIRREWVVTGRRQAYHARIFGSQEVFTAVVYEDVDFSSLKLKVAKQSFPRNPNITQLFGITHSSPMSALIYQDELLPLSTALAMCTSYMSMQLLKYQIGSQYTRLMQDYENTLSPSIESLEKEEWFRVSTGQLCIEICEHPTDFVELLYCAHTGRRLGSVRVLDPSGCVTVPDLMRVMSLDDVLEVLAYNGHWKHESFTHGRLYLGGLYPYCSDDHLGPLAIVPSSITVDLGLETTFWNCGYIMPNGWTRICLHDLLTSQSRACRDPEAPNFPERYHYFGSSWTSRMSVPDTDAMGITWLTHASEFVGHPCERYFLVSSIHFRVELCYWTDDASLRGTFMADAPMDDIYLCVFTPQFVRQDGFLSVDFPPIHESYYWSFNEDGSEPLTVDELEDILPPEVDFSLVLSGPFWNEQDYRMIEEFKMAMGRNAES</sequence>
<dbReference type="OrthoDB" id="3060179at2759"/>
<reference evidence="2" key="1">
    <citation type="submission" date="2020-05" db="EMBL/GenBank/DDBJ databases">
        <title>Mycena genomes resolve the evolution of fungal bioluminescence.</title>
        <authorList>
            <person name="Tsai I.J."/>
        </authorList>
    </citation>
    <scope>NUCLEOTIDE SEQUENCE</scope>
    <source>
        <strain evidence="2">CCC161011</strain>
    </source>
</reference>
<dbReference type="AlphaFoldDB" id="A0A8H7D3J5"/>
<keyword evidence="3" id="KW-1185">Reference proteome</keyword>
<dbReference type="EMBL" id="JACAZI010000006">
    <property type="protein sequence ID" value="KAF7358107.1"/>
    <property type="molecule type" value="Genomic_DNA"/>
</dbReference>
<evidence type="ECO:0000313" key="2">
    <source>
        <dbReference type="EMBL" id="KAF7358107.1"/>
    </source>
</evidence>
<comment type="caution">
    <text evidence="2">The sequence shown here is derived from an EMBL/GenBank/DDBJ whole genome shotgun (WGS) entry which is preliminary data.</text>
</comment>
<evidence type="ECO:0000256" key="1">
    <source>
        <dbReference type="SAM" id="SignalP"/>
    </source>
</evidence>
<accession>A0A8H7D3J5</accession>
<protein>
    <submittedName>
        <fullName evidence="2">Uncharacterized protein</fullName>
    </submittedName>
</protein>
<organism evidence="2 3">
    <name type="scientific">Mycena venus</name>
    <dbReference type="NCBI Taxonomy" id="2733690"/>
    <lineage>
        <taxon>Eukaryota</taxon>
        <taxon>Fungi</taxon>
        <taxon>Dikarya</taxon>
        <taxon>Basidiomycota</taxon>
        <taxon>Agaricomycotina</taxon>
        <taxon>Agaricomycetes</taxon>
        <taxon>Agaricomycetidae</taxon>
        <taxon>Agaricales</taxon>
        <taxon>Marasmiineae</taxon>
        <taxon>Mycenaceae</taxon>
        <taxon>Mycena</taxon>
    </lineage>
</organism>